<dbReference type="InterPro" id="IPR011898">
    <property type="entry name" value="PorD_KorD"/>
</dbReference>
<dbReference type="RefSeq" id="WP_082153105.1">
    <property type="nucleotide sequence ID" value="NZ_CGIG01000001.1"/>
</dbReference>
<dbReference type="PROSITE" id="PS00198">
    <property type="entry name" value="4FE4S_FER_1"/>
    <property type="match status" value="1"/>
</dbReference>
<evidence type="ECO:0000256" key="5">
    <source>
        <dbReference type="ARBA" id="ARBA00023004"/>
    </source>
</evidence>
<feature type="region of interest" description="Disordered" evidence="7">
    <location>
        <begin position="1"/>
        <end position="50"/>
    </location>
</feature>
<evidence type="ECO:0000256" key="1">
    <source>
        <dbReference type="ARBA" id="ARBA00001966"/>
    </source>
</evidence>
<gene>
    <name evidence="9" type="ORF">BN1221_04993c</name>
</gene>
<reference evidence="10" key="1">
    <citation type="submission" date="2015-01" db="EMBL/GenBank/DDBJ databases">
        <authorList>
            <person name="Paterson Steve"/>
        </authorList>
    </citation>
    <scope>NUCLEOTIDE SEQUENCE [LARGE SCALE GENOMIC DNA]</scope>
    <source>
        <strain evidence="10">OBR1</strain>
    </source>
</reference>
<dbReference type="Proteomes" id="UP000044377">
    <property type="component" value="Unassembled WGS sequence"/>
</dbReference>
<comment type="cofactor">
    <cofactor evidence="1">
        <name>[4Fe-4S] cluster</name>
        <dbReference type="ChEBI" id="CHEBI:49883"/>
    </cofactor>
</comment>
<evidence type="ECO:0000256" key="2">
    <source>
        <dbReference type="ARBA" id="ARBA00022485"/>
    </source>
</evidence>
<sequence>MHDSSGHQGAKSADGGAISPDDAVFARPRRARKGECSRDPLPVTLPGPCRRRAHQKPDLLQWPASPQLASGYLAAENSGWRTSRPKIEDSACICCNLCVLLCPDGALANTRDNYPRLLAEWCKGCGICARECPKDAISMASEFEPLSAEAQRHE</sequence>
<evidence type="ECO:0000256" key="3">
    <source>
        <dbReference type="ARBA" id="ARBA00022723"/>
    </source>
</evidence>
<keyword evidence="6" id="KW-0411">Iron-sulfur</keyword>
<dbReference type="InterPro" id="IPR017900">
    <property type="entry name" value="4Fe4S_Fe_S_CS"/>
</dbReference>
<keyword evidence="9" id="KW-0670">Pyruvate</keyword>
<organism evidence="9 10">
    <name type="scientific">Brenneria goodwinii</name>
    <dbReference type="NCBI Taxonomy" id="1109412"/>
    <lineage>
        <taxon>Bacteria</taxon>
        <taxon>Pseudomonadati</taxon>
        <taxon>Pseudomonadota</taxon>
        <taxon>Gammaproteobacteria</taxon>
        <taxon>Enterobacterales</taxon>
        <taxon>Pectobacteriaceae</taxon>
        <taxon>Brenneria</taxon>
    </lineage>
</organism>
<dbReference type="InterPro" id="IPR017896">
    <property type="entry name" value="4Fe4S_Fe-S-bd"/>
</dbReference>
<dbReference type="EMBL" id="CGIG01000001">
    <property type="protein sequence ID" value="CPR21629.1"/>
    <property type="molecule type" value="Genomic_DNA"/>
</dbReference>
<dbReference type="PANTHER" id="PTHR43724">
    <property type="entry name" value="PYRUVATE SYNTHASE SUBUNIT PORD"/>
    <property type="match status" value="1"/>
</dbReference>
<dbReference type="GO" id="GO:0051539">
    <property type="term" value="F:4 iron, 4 sulfur cluster binding"/>
    <property type="evidence" value="ECO:0007669"/>
    <property type="project" value="UniProtKB-KW"/>
</dbReference>
<protein>
    <submittedName>
        <fullName evidence="9">Pyruvate:ferredoxin oxidoreductase, delta subunit</fullName>
        <ecNumber evidence="9">1.2.7.1</ecNumber>
    </submittedName>
</protein>
<dbReference type="SUPFAM" id="SSF54862">
    <property type="entry name" value="4Fe-4S ferredoxins"/>
    <property type="match status" value="1"/>
</dbReference>
<accession>A0A0G4K2Q1</accession>
<evidence type="ECO:0000259" key="8">
    <source>
        <dbReference type="PROSITE" id="PS51379"/>
    </source>
</evidence>
<dbReference type="GO" id="GO:0019164">
    <property type="term" value="F:pyruvate synthase activity"/>
    <property type="evidence" value="ECO:0007669"/>
    <property type="project" value="UniProtKB-EC"/>
</dbReference>
<keyword evidence="3" id="KW-0479">Metal-binding</keyword>
<name>A0A0G4K2Q1_9GAMM</name>
<dbReference type="OrthoDB" id="9800260at2"/>
<dbReference type="AlphaFoldDB" id="A0A0G4K2Q1"/>
<keyword evidence="5" id="KW-0408">Iron</keyword>
<evidence type="ECO:0000313" key="10">
    <source>
        <dbReference type="Proteomes" id="UP000044377"/>
    </source>
</evidence>
<evidence type="ECO:0000256" key="6">
    <source>
        <dbReference type="ARBA" id="ARBA00023014"/>
    </source>
</evidence>
<evidence type="ECO:0000256" key="4">
    <source>
        <dbReference type="ARBA" id="ARBA00022737"/>
    </source>
</evidence>
<dbReference type="PANTHER" id="PTHR43724:SF1">
    <property type="entry name" value="PYRUVATE SYNTHASE SUBUNIT PORD"/>
    <property type="match status" value="1"/>
</dbReference>
<evidence type="ECO:0000313" key="9">
    <source>
        <dbReference type="EMBL" id="CPR21629.1"/>
    </source>
</evidence>
<dbReference type="Pfam" id="PF14697">
    <property type="entry name" value="Fer4_21"/>
    <property type="match status" value="1"/>
</dbReference>
<keyword evidence="4" id="KW-0677">Repeat</keyword>
<keyword evidence="9" id="KW-0560">Oxidoreductase</keyword>
<feature type="domain" description="4Fe-4S ferredoxin-type" evidence="8">
    <location>
        <begin position="113"/>
        <end position="142"/>
    </location>
</feature>
<keyword evidence="10" id="KW-1185">Reference proteome</keyword>
<keyword evidence="2" id="KW-0004">4Fe-4S</keyword>
<dbReference type="NCBIfam" id="TIGR02179">
    <property type="entry name" value="PorD_KorD"/>
    <property type="match status" value="1"/>
</dbReference>
<evidence type="ECO:0000256" key="7">
    <source>
        <dbReference type="SAM" id="MobiDB-lite"/>
    </source>
</evidence>
<dbReference type="GO" id="GO:0046872">
    <property type="term" value="F:metal ion binding"/>
    <property type="evidence" value="ECO:0007669"/>
    <property type="project" value="UniProtKB-KW"/>
</dbReference>
<feature type="domain" description="4Fe-4S ferredoxin-type" evidence="8">
    <location>
        <begin position="83"/>
        <end position="112"/>
    </location>
</feature>
<dbReference type="EC" id="1.2.7.1" evidence="9"/>
<dbReference type="STRING" id="1109412.BN1221_04993c"/>
<proteinExistence type="predicted"/>
<dbReference type="Gene3D" id="3.30.70.20">
    <property type="match status" value="1"/>
</dbReference>
<dbReference type="PROSITE" id="PS51379">
    <property type="entry name" value="4FE4S_FER_2"/>
    <property type="match status" value="2"/>
</dbReference>